<dbReference type="Pfam" id="PF04479">
    <property type="entry name" value="RTA1"/>
    <property type="match status" value="1"/>
</dbReference>
<evidence type="ECO:0000256" key="1">
    <source>
        <dbReference type="ARBA" id="ARBA00004141"/>
    </source>
</evidence>
<comment type="subcellular location">
    <subcellularLocation>
        <location evidence="1">Membrane</location>
        <topology evidence="1">Multi-pass membrane protein</topology>
    </subcellularLocation>
</comment>
<feature type="transmembrane region" description="Helical" evidence="5">
    <location>
        <begin position="25"/>
        <end position="43"/>
    </location>
</feature>
<gene>
    <name evidence="6" type="ORF">BU24DRAFT_336547</name>
</gene>
<evidence type="ECO:0000256" key="2">
    <source>
        <dbReference type="ARBA" id="ARBA00022692"/>
    </source>
</evidence>
<name>A0A6A5Y8V4_9PLEO</name>
<feature type="non-terminal residue" evidence="6">
    <location>
        <position position="282"/>
    </location>
</feature>
<dbReference type="AlphaFoldDB" id="A0A6A5Y8V4"/>
<protein>
    <submittedName>
        <fullName evidence="6">RTA1 like protein</fullName>
    </submittedName>
</protein>
<evidence type="ECO:0000256" key="4">
    <source>
        <dbReference type="ARBA" id="ARBA00023136"/>
    </source>
</evidence>
<dbReference type="EMBL" id="ML978066">
    <property type="protein sequence ID" value="KAF2021848.1"/>
    <property type="molecule type" value="Genomic_DNA"/>
</dbReference>
<dbReference type="InterPro" id="IPR007568">
    <property type="entry name" value="RTA1"/>
</dbReference>
<keyword evidence="4 5" id="KW-0472">Membrane</keyword>
<dbReference type="PANTHER" id="PTHR31465:SF1">
    <property type="entry name" value="PROTEIN RTA1-RELATED"/>
    <property type="match status" value="1"/>
</dbReference>
<keyword evidence="3 5" id="KW-1133">Transmembrane helix</keyword>
<dbReference type="PANTHER" id="PTHR31465">
    <property type="entry name" value="PROTEIN RTA1-RELATED"/>
    <property type="match status" value="1"/>
</dbReference>
<dbReference type="OrthoDB" id="3358017at2759"/>
<evidence type="ECO:0000256" key="5">
    <source>
        <dbReference type="SAM" id="Phobius"/>
    </source>
</evidence>
<evidence type="ECO:0000313" key="6">
    <source>
        <dbReference type="EMBL" id="KAF2021848.1"/>
    </source>
</evidence>
<feature type="transmembrane region" description="Helical" evidence="5">
    <location>
        <begin position="249"/>
        <end position="269"/>
    </location>
</feature>
<feature type="transmembrane region" description="Helical" evidence="5">
    <location>
        <begin position="161"/>
        <end position="183"/>
    </location>
</feature>
<dbReference type="GeneID" id="54280472"/>
<keyword evidence="7" id="KW-1185">Reference proteome</keyword>
<dbReference type="RefSeq" id="XP_033390187.1">
    <property type="nucleotide sequence ID" value="XM_033523075.1"/>
</dbReference>
<feature type="transmembrane region" description="Helical" evidence="5">
    <location>
        <begin position="84"/>
        <end position="105"/>
    </location>
</feature>
<accession>A0A6A5Y8V4</accession>
<feature type="transmembrane region" description="Helical" evidence="5">
    <location>
        <begin position="125"/>
        <end position="149"/>
    </location>
</feature>
<evidence type="ECO:0000256" key="3">
    <source>
        <dbReference type="ARBA" id="ARBA00022989"/>
    </source>
</evidence>
<feature type="transmembrane region" description="Helical" evidence="5">
    <location>
        <begin position="216"/>
        <end position="237"/>
    </location>
</feature>
<keyword evidence="2 5" id="KW-0812">Transmembrane</keyword>
<proteinExistence type="predicted"/>
<reference evidence="6" key="1">
    <citation type="journal article" date="2020" name="Stud. Mycol.">
        <title>101 Dothideomycetes genomes: a test case for predicting lifestyles and emergence of pathogens.</title>
        <authorList>
            <person name="Haridas S."/>
            <person name="Albert R."/>
            <person name="Binder M."/>
            <person name="Bloem J."/>
            <person name="Labutti K."/>
            <person name="Salamov A."/>
            <person name="Andreopoulos B."/>
            <person name="Baker S."/>
            <person name="Barry K."/>
            <person name="Bills G."/>
            <person name="Bluhm B."/>
            <person name="Cannon C."/>
            <person name="Castanera R."/>
            <person name="Culley D."/>
            <person name="Daum C."/>
            <person name="Ezra D."/>
            <person name="Gonzalez J."/>
            <person name="Henrissat B."/>
            <person name="Kuo A."/>
            <person name="Liang C."/>
            <person name="Lipzen A."/>
            <person name="Lutzoni F."/>
            <person name="Magnuson J."/>
            <person name="Mondo S."/>
            <person name="Nolan M."/>
            <person name="Ohm R."/>
            <person name="Pangilinan J."/>
            <person name="Park H.-J."/>
            <person name="Ramirez L."/>
            <person name="Alfaro M."/>
            <person name="Sun H."/>
            <person name="Tritt A."/>
            <person name="Yoshinaga Y."/>
            <person name="Zwiers L.-H."/>
            <person name="Turgeon B."/>
            <person name="Goodwin S."/>
            <person name="Spatafora J."/>
            <person name="Crous P."/>
            <person name="Grigoriev I."/>
        </authorList>
    </citation>
    <scope>NUCLEOTIDE SEQUENCE</scope>
    <source>
        <strain evidence="6">CBS 175.79</strain>
    </source>
</reference>
<dbReference type="GO" id="GO:0016020">
    <property type="term" value="C:membrane"/>
    <property type="evidence" value="ECO:0007669"/>
    <property type="project" value="UniProtKB-SubCell"/>
</dbReference>
<dbReference type="Proteomes" id="UP000799778">
    <property type="component" value="Unassembled WGS sequence"/>
</dbReference>
<sequence length="282" mass="32234">MSSTYHPSLDDPDAWVPYRYHPSRPAAIVSLVAFSITTFLHCYQVCRRRTWYFIPLVIGGFFEIVGFIGRILSSNDLWALGPFIMQSLLLLVAPALFAASVYIILGRIILLTDAERYSLVRQKYLTKLFVTGDVISFLTQCCGGGIQAAGSLALLHAGEKIIIVGLFLQIFFFGFFIVVAGLFNYRLSRAESFHPINDRNSTAIPTHDLPWRRHLYTLYVVSALIMIRSIFRVVEYLQGNNGYLLRHEIFLYIFDALLMFIVMAIFNWIHPAEVTDLHQKRI</sequence>
<evidence type="ECO:0000313" key="7">
    <source>
        <dbReference type="Proteomes" id="UP000799778"/>
    </source>
</evidence>
<feature type="transmembrane region" description="Helical" evidence="5">
    <location>
        <begin position="50"/>
        <end position="72"/>
    </location>
</feature>
<organism evidence="6 7">
    <name type="scientific">Aaosphaeria arxii CBS 175.79</name>
    <dbReference type="NCBI Taxonomy" id="1450172"/>
    <lineage>
        <taxon>Eukaryota</taxon>
        <taxon>Fungi</taxon>
        <taxon>Dikarya</taxon>
        <taxon>Ascomycota</taxon>
        <taxon>Pezizomycotina</taxon>
        <taxon>Dothideomycetes</taxon>
        <taxon>Pleosporomycetidae</taxon>
        <taxon>Pleosporales</taxon>
        <taxon>Pleosporales incertae sedis</taxon>
        <taxon>Aaosphaeria</taxon>
    </lineage>
</organism>